<dbReference type="CDD" id="cd04301">
    <property type="entry name" value="NAT_SF"/>
    <property type="match status" value="1"/>
</dbReference>
<name>A0ABN2ECE3_9ACTN</name>
<dbReference type="Pfam" id="PF13480">
    <property type="entry name" value="Acetyltransf_6"/>
    <property type="match status" value="1"/>
</dbReference>
<sequence>MDDAELVRAIEGNAAELLMRMGAAGGGGQRDDGGVRWTIGGSPIDYHNAVVGASLDDDSVDRVIAESLRELRDRGVPGCWHVGPSMRPLDLGKRLVAAGFTQAGAEPGMAVELSLLTGTAVEGLRVVRVGSDEDLAVWVQTLGRGFGEGVKEAEWVGEVYQRLGLADPWRHYLGWLGDEPVATASIYLGAGVAGVYFVMTVPEARRRGIGGAITLAALREAQDSGVRYGVLGSSPAGRSVYAGLGFRECCAIELYEWSGVPLVDGG</sequence>
<dbReference type="InterPro" id="IPR016181">
    <property type="entry name" value="Acyl_CoA_acyltransferase"/>
</dbReference>
<reference evidence="2 3" key="1">
    <citation type="journal article" date="2019" name="Int. J. Syst. Evol. Microbiol.">
        <title>The Global Catalogue of Microorganisms (GCM) 10K type strain sequencing project: providing services to taxonomists for standard genome sequencing and annotation.</title>
        <authorList>
            <consortium name="The Broad Institute Genomics Platform"/>
            <consortium name="The Broad Institute Genome Sequencing Center for Infectious Disease"/>
            <person name="Wu L."/>
            <person name="Ma J."/>
        </authorList>
    </citation>
    <scope>NUCLEOTIDE SEQUENCE [LARGE SCALE GENOMIC DNA]</scope>
    <source>
        <strain evidence="2 3">JCM 14969</strain>
    </source>
</reference>
<evidence type="ECO:0000259" key="1">
    <source>
        <dbReference type="PROSITE" id="PS51186"/>
    </source>
</evidence>
<proteinExistence type="predicted"/>
<dbReference type="RefSeq" id="WP_344220577.1">
    <property type="nucleotide sequence ID" value="NZ_BAAAOS010000049.1"/>
</dbReference>
<gene>
    <name evidence="2" type="ORF">GCM10009789_65170</name>
</gene>
<protein>
    <recommendedName>
        <fullName evidence="1">N-acetyltransferase domain-containing protein</fullName>
    </recommendedName>
</protein>
<evidence type="ECO:0000313" key="2">
    <source>
        <dbReference type="EMBL" id="GAA1601951.1"/>
    </source>
</evidence>
<dbReference type="InterPro" id="IPR000182">
    <property type="entry name" value="GNAT_dom"/>
</dbReference>
<dbReference type="PROSITE" id="PS51186">
    <property type="entry name" value="GNAT"/>
    <property type="match status" value="1"/>
</dbReference>
<dbReference type="Gene3D" id="3.40.630.30">
    <property type="match status" value="1"/>
</dbReference>
<dbReference type="EMBL" id="BAAAOS010000049">
    <property type="protein sequence ID" value="GAA1601951.1"/>
    <property type="molecule type" value="Genomic_DNA"/>
</dbReference>
<accession>A0ABN2ECE3</accession>
<dbReference type="SUPFAM" id="SSF55729">
    <property type="entry name" value="Acyl-CoA N-acyltransferases (Nat)"/>
    <property type="match status" value="1"/>
</dbReference>
<keyword evidence="3" id="KW-1185">Reference proteome</keyword>
<organism evidence="2 3">
    <name type="scientific">Kribbella sancticallisti</name>
    <dbReference type="NCBI Taxonomy" id="460087"/>
    <lineage>
        <taxon>Bacteria</taxon>
        <taxon>Bacillati</taxon>
        <taxon>Actinomycetota</taxon>
        <taxon>Actinomycetes</taxon>
        <taxon>Propionibacteriales</taxon>
        <taxon>Kribbellaceae</taxon>
        <taxon>Kribbella</taxon>
    </lineage>
</organism>
<feature type="domain" description="N-acetyltransferase" evidence="1">
    <location>
        <begin position="125"/>
        <end position="266"/>
    </location>
</feature>
<dbReference type="InterPro" id="IPR038740">
    <property type="entry name" value="BioF2-like_GNAT_dom"/>
</dbReference>
<evidence type="ECO:0000313" key="3">
    <source>
        <dbReference type="Proteomes" id="UP001500393"/>
    </source>
</evidence>
<dbReference type="Proteomes" id="UP001500393">
    <property type="component" value="Unassembled WGS sequence"/>
</dbReference>
<comment type="caution">
    <text evidence="2">The sequence shown here is derived from an EMBL/GenBank/DDBJ whole genome shotgun (WGS) entry which is preliminary data.</text>
</comment>